<dbReference type="KEGG" id="slb:AWJ20_3626"/>
<feature type="region of interest" description="Disordered" evidence="1">
    <location>
        <begin position="648"/>
        <end position="693"/>
    </location>
</feature>
<evidence type="ECO:0000313" key="2">
    <source>
        <dbReference type="EMBL" id="ANB15977.1"/>
    </source>
</evidence>
<name>A0A170QYH7_9ASCO</name>
<feature type="region of interest" description="Disordered" evidence="1">
    <location>
        <begin position="65"/>
        <end position="95"/>
    </location>
</feature>
<feature type="compositionally biased region" description="Polar residues" evidence="1">
    <location>
        <begin position="310"/>
        <end position="321"/>
    </location>
</feature>
<sequence length="898" mass="99711">MGAKKVEFLSPDVEHSAPQSAEFASPSPNHVLDQVFVEPRRKTKINKALKTLNKRVSSFGATISRTTGIVGGDTSDSDSINEHEPTLSDYFYGEDGNLKRDSQLKIIHDSLVPEAQDDNDDEYDYYSDAGYSDDEPDQKINSSTSRPALNHYQPAAENSKILRDRQGQWPNQHSQSQPQLQQQRQDVPMMPSDPRPQVFLPRANSAYSQLPYAYSNQYHQAPSQRADDYYRQYSQYQLQQQQQQQHLQYQQQQANLQQRQQQQYQRYQQQLKHLQRPSNSGPQMHPQAADFMNNTVSAQELARIRRSRQNSDPVLNGSLQYKSKPKRKSRNKPNDYVTPIRETHFRYGDDEERRERRRKSSQDQQAIQNQFWKQYIDMRDDQANDYPSTPEPEEEYDDGRPGTRMSSNTFLSAASTPSIHSSVSQRADRKVREEKESSSSKQSPEIDASEPSALGADGDVDGEKPSKFSAKGIFNMMKKSPKKEKPLSLHEKIMSSPAVISSPVPSQPHRPPTSPTASHHSASPLSPPRSHRSLRPESVVSSHTRLSSNRGHTDLIAQPEVAVKSKELTTSNPTSQTALGEIYNTFSNAGGYVYNLAANSGYKFPGSGILGSVFVGRSEPPSNEALEFEGPNVAANKPGSIAPSAGRSLAPSAINSSSDSVASTAMSRSSHRKGAIIPPAGTIVDGKEGDSDVDDEYDVKSIMENSPPTSPLLMPKDPIHRPSSPLELTKSQKRFQKTMKFLFQKNGNGVAETPSVIISPNETDEHFQDNGSIVSAQVAPEGGVMTKKISYESLKSSKIAGDANATNASSEETFSLEPIISTFVELFRNCARVSFVLRPVDAVADAFPSLQNAVVVVELLLLMWLLYQLSIIVETVATAVKTFCMPVIIICRVLGITY</sequence>
<feature type="compositionally biased region" description="Low complexity" evidence="1">
    <location>
        <begin position="261"/>
        <end position="272"/>
    </location>
</feature>
<feature type="compositionally biased region" description="Basic and acidic residues" evidence="1">
    <location>
        <begin position="483"/>
        <end position="493"/>
    </location>
</feature>
<evidence type="ECO:0000256" key="1">
    <source>
        <dbReference type="SAM" id="MobiDB-lite"/>
    </source>
</evidence>
<dbReference type="GeneID" id="30035669"/>
<dbReference type="AlphaFoldDB" id="A0A170QYH7"/>
<proteinExistence type="predicted"/>
<feature type="region of interest" description="Disordered" evidence="1">
    <location>
        <begin position="166"/>
        <end position="199"/>
    </location>
</feature>
<dbReference type="Proteomes" id="UP000189580">
    <property type="component" value="Chromosome b"/>
</dbReference>
<feature type="compositionally biased region" description="Acidic residues" evidence="1">
    <location>
        <begin position="115"/>
        <end position="136"/>
    </location>
</feature>
<accession>A0A170QYH7</accession>
<dbReference type="EMBL" id="CP014503">
    <property type="protein sequence ID" value="ANB15977.1"/>
    <property type="molecule type" value="Genomic_DNA"/>
</dbReference>
<feature type="region of interest" description="Disordered" evidence="1">
    <location>
        <begin position="305"/>
        <end position="366"/>
    </location>
</feature>
<feature type="region of interest" description="Disordered" evidence="1">
    <location>
        <begin position="261"/>
        <end position="288"/>
    </location>
</feature>
<organism evidence="2 3">
    <name type="scientific">Sugiyamaella lignohabitans</name>
    <dbReference type="NCBI Taxonomy" id="796027"/>
    <lineage>
        <taxon>Eukaryota</taxon>
        <taxon>Fungi</taxon>
        <taxon>Dikarya</taxon>
        <taxon>Ascomycota</taxon>
        <taxon>Saccharomycotina</taxon>
        <taxon>Dipodascomycetes</taxon>
        <taxon>Dipodascales</taxon>
        <taxon>Trichomonascaceae</taxon>
        <taxon>Sugiyamaella</taxon>
    </lineage>
</organism>
<dbReference type="OrthoDB" id="10691854at2759"/>
<feature type="region of interest" description="Disordered" evidence="1">
    <location>
        <begin position="1"/>
        <end position="28"/>
    </location>
</feature>
<reference evidence="2 3" key="1">
    <citation type="submission" date="2016-02" db="EMBL/GenBank/DDBJ databases">
        <title>Complete genome sequence and transcriptome regulation of the pentose utilising yeast Sugiyamaella lignohabitans.</title>
        <authorList>
            <person name="Bellasio M."/>
            <person name="Peymann A."/>
            <person name="Valli M."/>
            <person name="Sipitzky M."/>
            <person name="Graf A."/>
            <person name="Sauer M."/>
            <person name="Marx H."/>
            <person name="Mattanovich D."/>
        </authorList>
    </citation>
    <scope>NUCLEOTIDE SEQUENCE [LARGE SCALE GENOMIC DNA]</scope>
    <source>
        <strain evidence="2 3">CBS 10342</strain>
    </source>
</reference>
<feature type="compositionally biased region" description="Low complexity" evidence="1">
    <location>
        <begin position="172"/>
        <end position="185"/>
    </location>
</feature>
<feature type="compositionally biased region" description="Polar residues" evidence="1">
    <location>
        <begin position="539"/>
        <end position="550"/>
    </location>
</feature>
<feature type="region of interest" description="Disordered" evidence="1">
    <location>
        <begin position="109"/>
        <end position="153"/>
    </location>
</feature>
<feature type="compositionally biased region" description="Polar residues" evidence="1">
    <location>
        <begin position="404"/>
        <end position="425"/>
    </location>
</feature>
<evidence type="ECO:0000313" key="3">
    <source>
        <dbReference type="Proteomes" id="UP000189580"/>
    </source>
</evidence>
<feature type="compositionally biased region" description="Basic and acidic residues" evidence="1">
    <location>
        <begin position="426"/>
        <end position="438"/>
    </location>
</feature>
<feature type="compositionally biased region" description="Pro residues" evidence="1">
    <location>
        <begin position="505"/>
        <end position="514"/>
    </location>
</feature>
<gene>
    <name evidence="2" type="ORF">AWJ20_3626</name>
</gene>
<feature type="region of interest" description="Disordered" evidence="1">
    <location>
        <begin position="381"/>
        <end position="557"/>
    </location>
</feature>
<feature type="compositionally biased region" description="Basic and acidic residues" evidence="1">
    <location>
        <begin position="1"/>
        <end position="15"/>
    </location>
</feature>
<feature type="compositionally biased region" description="Basic and acidic residues" evidence="1">
    <location>
        <begin position="341"/>
        <end position="354"/>
    </location>
</feature>
<feature type="compositionally biased region" description="Low complexity" evidence="1">
    <location>
        <begin position="648"/>
        <end position="668"/>
    </location>
</feature>
<feature type="compositionally biased region" description="Low complexity" evidence="1">
    <location>
        <begin position="515"/>
        <end position="524"/>
    </location>
</feature>
<protein>
    <submittedName>
        <fullName evidence="2">Uncharacterized protein</fullName>
    </submittedName>
</protein>
<dbReference type="RefSeq" id="XP_018738454.1">
    <property type="nucleotide sequence ID" value="XM_018880656.1"/>
</dbReference>
<keyword evidence="3" id="KW-1185">Reference proteome</keyword>
<feature type="compositionally biased region" description="Low complexity" evidence="1">
    <location>
        <begin position="495"/>
        <end position="504"/>
    </location>
</feature>